<name>A0A7W5E295_9BACT</name>
<feature type="compositionally biased region" description="Low complexity" evidence="6">
    <location>
        <begin position="61"/>
        <end position="73"/>
    </location>
</feature>
<dbReference type="AlphaFoldDB" id="A0A7W5E295"/>
<evidence type="ECO:0000313" key="8">
    <source>
        <dbReference type="Proteomes" id="UP000536179"/>
    </source>
</evidence>
<dbReference type="EMBL" id="JACHXU010000018">
    <property type="protein sequence ID" value="MBB3208816.1"/>
    <property type="molecule type" value="Genomic_DNA"/>
</dbReference>
<accession>A0A7W5E295</accession>
<dbReference type="PANTHER" id="PTHR30026:SF23">
    <property type="entry name" value="TO APRF-PUTATIVE OUTER MEMBRANE EFFLUX PROTEIN OR SECRETED ALKALINE PHOSPHATASE-RELATED"/>
    <property type="match status" value="1"/>
</dbReference>
<evidence type="ECO:0000256" key="1">
    <source>
        <dbReference type="ARBA" id="ARBA00004442"/>
    </source>
</evidence>
<keyword evidence="4" id="KW-0472">Membrane</keyword>
<proteinExistence type="predicted"/>
<feature type="region of interest" description="Disordered" evidence="6">
    <location>
        <begin position="49"/>
        <end position="73"/>
    </location>
</feature>
<gene>
    <name evidence="7" type="ORF">FHS27_004649</name>
</gene>
<reference evidence="7 8" key="1">
    <citation type="submission" date="2020-08" db="EMBL/GenBank/DDBJ databases">
        <title>Genomic Encyclopedia of Type Strains, Phase III (KMG-III): the genomes of soil and plant-associated and newly described type strains.</title>
        <authorList>
            <person name="Whitman W."/>
        </authorList>
    </citation>
    <scope>NUCLEOTIDE SEQUENCE [LARGE SCALE GENOMIC DNA]</scope>
    <source>
        <strain evidence="7 8">CECT 8075</strain>
    </source>
</reference>
<dbReference type="Proteomes" id="UP000536179">
    <property type="component" value="Unassembled WGS sequence"/>
</dbReference>
<dbReference type="GO" id="GO:0009279">
    <property type="term" value="C:cell outer membrane"/>
    <property type="evidence" value="ECO:0007669"/>
    <property type="project" value="UniProtKB-SubCell"/>
</dbReference>
<evidence type="ECO:0000256" key="4">
    <source>
        <dbReference type="ARBA" id="ARBA00023136"/>
    </source>
</evidence>
<keyword evidence="5" id="KW-0998">Cell outer membrane</keyword>
<evidence type="ECO:0000256" key="3">
    <source>
        <dbReference type="ARBA" id="ARBA00022692"/>
    </source>
</evidence>
<comment type="caution">
    <text evidence="7">The sequence shown here is derived from an EMBL/GenBank/DDBJ whole genome shotgun (WGS) entry which is preliminary data.</text>
</comment>
<dbReference type="SUPFAM" id="SSF56954">
    <property type="entry name" value="Outer membrane efflux proteins (OEP)"/>
    <property type="match status" value="1"/>
</dbReference>
<keyword evidence="8" id="KW-1185">Reference proteome</keyword>
<dbReference type="GO" id="GO:1990281">
    <property type="term" value="C:efflux pump complex"/>
    <property type="evidence" value="ECO:0007669"/>
    <property type="project" value="TreeGrafter"/>
</dbReference>
<evidence type="ECO:0000256" key="6">
    <source>
        <dbReference type="SAM" id="MobiDB-lite"/>
    </source>
</evidence>
<dbReference type="GO" id="GO:0015288">
    <property type="term" value="F:porin activity"/>
    <property type="evidence" value="ECO:0007669"/>
    <property type="project" value="TreeGrafter"/>
</dbReference>
<keyword evidence="3" id="KW-0812">Transmembrane</keyword>
<evidence type="ECO:0000256" key="5">
    <source>
        <dbReference type="ARBA" id="ARBA00023237"/>
    </source>
</evidence>
<dbReference type="Gene3D" id="1.20.1600.10">
    <property type="entry name" value="Outer membrane efflux proteins (OEP)"/>
    <property type="match status" value="1"/>
</dbReference>
<sequence length="633" mass="70420">MWQMPIAAIVLLSACVTLIGCRSSSRDNEAVNREKQVILQAPVVTQASLLPPIQSPPPQSSTPSSPHPQTAQSLHDTNRLLQMVSLPINRTPSDTLISDGGGDLADEVRHCGVAPSRFRDLTQAELIALAMQHSEVIRALGVRVLNSPASVTTTYDPAIRASDPFFGPAAALAEFDSQVASSLTAQNNDRVFNNSTLGGDVQELVQDYVELNSTWQKRNVWGTQFDARSVYTYDSNNRSGNRFPSYWESQIEFGVRQPLLRGAGKQFNLIAGPNARPGFNFSNGIWIARINTQISQTDFDIALRDYFLDLYTAYWELHRQYAAYDAAVEARDVAYDIWQTVLSKKRSGLMGGEAYKEAQSRATYYRYTREVQTALGGGDGSAGLYSAERTLRRLIGLSPTSLELLRPIDPPAEVRFQYDLQTSVSKALFRRSELCRQRLELQNRNLRLLAAKNFMLPRLDLIGRTRVRGFGNDLDGDGPRFASATDDLLSLDHQEWQFGVEMGVSPQRRQAKAAIRNASLQLQRERSMLREQERAVAFEVEEAIAEIQSAFLTMQSSIARVDAAQQRLASSEALYRSGKIQLEFLIDATEEVVQSKTQLAVDRSRYSLALVRISRTTGTLLSDLGVHSSPCCP</sequence>
<dbReference type="GO" id="GO:0015562">
    <property type="term" value="F:efflux transmembrane transporter activity"/>
    <property type="evidence" value="ECO:0007669"/>
    <property type="project" value="InterPro"/>
</dbReference>
<organism evidence="7 8">
    <name type="scientific">Aporhodopirellula rubra</name>
    <dbReference type="NCBI Taxonomy" id="980271"/>
    <lineage>
        <taxon>Bacteria</taxon>
        <taxon>Pseudomonadati</taxon>
        <taxon>Planctomycetota</taxon>
        <taxon>Planctomycetia</taxon>
        <taxon>Pirellulales</taxon>
        <taxon>Pirellulaceae</taxon>
        <taxon>Aporhodopirellula</taxon>
    </lineage>
</organism>
<dbReference type="RefSeq" id="WP_184306981.1">
    <property type="nucleotide sequence ID" value="NZ_JACHXU010000018.1"/>
</dbReference>
<dbReference type="PANTHER" id="PTHR30026">
    <property type="entry name" value="OUTER MEMBRANE PROTEIN TOLC"/>
    <property type="match status" value="1"/>
</dbReference>
<protein>
    <submittedName>
        <fullName evidence="7">Outer membrane protein TolC</fullName>
    </submittedName>
</protein>
<evidence type="ECO:0000256" key="2">
    <source>
        <dbReference type="ARBA" id="ARBA00022452"/>
    </source>
</evidence>
<comment type="subcellular location">
    <subcellularLocation>
        <location evidence="1">Cell outer membrane</location>
    </subcellularLocation>
</comment>
<evidence type="ECO:0000313" key="7">
    <source>
        <dbReference type="EMBL" id="MBB3208816.1"/>
    </source>
</evidence>
<keyword evidence="2" id="KW-1134">Transmembrane beta strand</keyword>
<dbReference type="InterPro" id="IPR051906">
    <property type="entry name" value="TolC-like"/>
</dbReference>